<dbReference type="InterPro" id="IPR002775">
    <property type="entry name" value="DNA/RNA-bd_Alba-like"/>
</dbReference>
<dbReference type="GO" id="GO:0003723">
    <property type="term" value="F:RNA binding"/>
    <property type="evidence" value="ECO:0007669"/>
    <property type="project" value="TreeGrafter"/>
</dbReference>
<dbReference type="PANTHER" id="PTHR13516">
    <property type="entry name" value="RIBONUCLEASE P SUBUNIT P25"/>
    <property type="match status" value="1"/>
</dbReference>
<feature type="region of interest" description="Disordered" evidence="4">
    <location>
        <begin position="117"/>
        <end position="171"/>
    </location>
</feature>
<dbReference type="Pfam" id="PF01918">
    <property type="entry name" value="Alba"/>
    <property type="match status" value="1"/>
</dbReference>
<reference evidence="7" key="1">
    <citation type="submission" date="2022-11" db="UniProtKB">
        <authorList>
            <consortium name="WormBaseParasite"/>
        </authorList>
    </citation>
    <scope>IDENTIFICATION</scope>
</reference>
<dbReference type="GO" id="GO:0000172">
    <property type="term" value="C:ribonuclease MRP complex"/>
    <property type="evidence" value="ECO:0007669"/>
    <property type="project" value="TreeGrafter"/>
</dbReference>
<evidence type="ECO:0000256" key="1">
    <source>
        <dbReference type="ARBA" id="ARBA00004123"/>
    </source>
</evidence>
<keyword evidence="6" id="KW-1185">Reference proteome</keyword>
<evidence type="ECO:0000256" key="4">
    <source>
        <dbReference type="SAM" id="MobiDB-lite"/>
    </source>
</evidence>
<evidence type="ECO:0000313" key="6">
    <source>
        <dbReference type="Proteomes" id="UP000887565"/>
    </source>
</evidence>
<keyword evidence="3" id="KW-0539">Nucleus</keyword>
<protein>
    <submittedName>
        <fullName evidence="7">DNA/RNA-binding protein Alba-like domain-containing protein</fullName>
    </submittedName>
</protein>
<comment type="subcellular location">
    <subcellularLocation>
        <location evidence="1">Nucleus</location>
    </subcellularLocation>
</comment>
<evidence type="ECO:0000256" key="3">
    <source>
        <dbReference type="ARBA" id="ARBA00023242"/>
    </source>
</evidence>
<dbReference type="InterPro" id="IPR051958">
    <property type="entry name" value="Alba-like_NAB"/>
</dbReference>
<sequence length="171" mass="19404">RVKKNAVLHNVVAYAERLLSDKEKPTDGILFVGVGPACSKAIACTEILKSRHKVSLNQVTRACYKRVEEYWEPMVDNLDRLKVNRDIPAIFLLLSENIIDDKLLGYQSPDDRCRFFNQDPPTNSSDKKTNFGSDASSTNIFKRKPKNNTNSSDQKRNRNQKKKGKSADDDS</sequence>
<dbReference type="OMA" id="KDESTRH"/>
<feature type="compositionally biased region" description="Polar residues" evidence="4">
    <location>
        <begin position="119"/>
        <end position="140"/>
    </location>
</feature>
<dbReference type="Proteomes" id="UP000887565">
    <property type="component" value="Unplaced"/>
</dbReference>
<evidence type="ECO:0000313" key="7">
    <source>
        <dbReference type="WBParaSite" id="nRc.2.0.1.t37181-RA"/>
    </source>
</evidence>
<dbReference type="SUPFAM" id="SSF82704">
    <property type="entry name" value="AlbA-like"/>
    <property type="match status" value="1"/>
</dbReference>
<dbReference type="Gene3D" id="3.30.110.20">
    <property type="entry name" value="Alba-like domain"/>
    <property type="match status" value="1"/>
</dbReference>
<feature type="domain" description="DNA/RNA-binding protein Alba-like" evidence="5">
    <location>
        <begin position="1"/>
        <end position="64"/>
    </location>
</feature>
<evidence type="ECO:0000259" key="5">
    <source>
        <dbReference type="Pfam" id="PF01918"/>
    </source>
</evidence>
<organism evidence="6 7">
    <name type="scientific">Romanomermis culicivorax</name>
    <name type="common">Nematode worm</name>
    <dbReference type="NCBI Taxonomy" id="13658"/>
    <lineage>
        <taxon>Eukaryota</taxon>
        <taxon>Metazoa</taxon>
        <taxon>Ecdysozoa</taxon>
        <taxon>Nematoda</taxon>
        <taxon>Enoplea</taxon>
        <taxon>Dorylaimia</taxon>
        <taxon>Mermithida</taxon>
        <taxon>Mermithoidea</taxon>
        <taxon>Mermithidae</taxon>
        <taxon>Romanomermis</taxon>
    </lineage>
</organism>
<dbReference type="WBParaSite" id="nRc.2.0.1.t37181-RA">
    <property type="protein sequence ID" value="nRc.2.0.1.t37181-RA"/>
    <property type="gene ID" value="nRc.2.0.1.g37181"/>
</dbReference>
<dbReference type="AlphaFoldDB" id="A0A915KGS5"/>
<evidence type="ECO:0000256" key="2">
    <source>
        <dbReference type="ARBA" id="ARBA00008018"/>
    </source>
</evidence>
<dbReference type="PANTHER" id="PTHR13516:SF4">
    <property type="entry name" value="FI09323P"/>
    <property type="match status" value="1"/>
</dbReference>
<dbReference type="GO" id="GO:0001682">
    <property type="term" value="P:tRNA 5'-leader removal"/>
    <property type="evidence" value="ECO:0007669"/>
    <property type="project" value="TreeGrafter"/>
</dbReference>
<name>A0A915KGS5_ROMCU</name>
<dbReference type="GO" id="GO:0005634">
    <property type="term" value="C:nucleus"/>
    <property type="evidence" value="ECO:0007669"/>
    <property type="project" value="UniProtKB-SubCell"/>
</dbReference>
<proteinExistence type="inferred from homology"/>
<accession>A0A915KGS5</accession>
<comment type="similarity">
    <text evidence="2">Belongs to the histone-like Alba family.</text>
</comment>
<dbReference type="InterPro" id="IPR036882">
    <property type="entry name" value="Alba-like_dom_sf"/>
</dbReference>